<evidence type="ECO:0000259" key="2">
    <source>
        <dbReference type="Pfam" id="PF07859"/>
    </source>
</evidence>
<dbReference type="InterPro" id="IPR029058">
    <property type="entry name" value="AB_hydrolase_fold"/>
</dbReference>
<evidence type="ECO:0000313" key="4">
    <source>
        <dbReference type="Proteomes" id="UP000319257"/>
    </source>
</evidence>
<sequence>MADQGELPSSATASAPSGSPASPTDAIPRHILDRLDPEFIQFFIDVQSKVPPAQDMTIELVRASPEKFRAPCALDTSGYERVKDYEVASKDGARFPVRVYSPDPARFGEGPYPVHLNFHVELPAGGGFVLGDLMSEASLCLSMRDGAGVVIVDVNYRHCPETVWGKCFEDAFAALNWVHTSPSLLNIDPQSISIGGISAGGHITVVLQHMARDAGIPLRLAMPSVAPSSDALTYKDYTDSPYRSFVEFYNGPVLPWARIHWFGLQCFPPDRTDEIRALWPEWWVEPIKAANLAGLCETFMRTGEMDPLRDEGEAYAEKLKEGGVRVRVKRYPGSVHTFMYVDSLGRKKEYDRDSVEALRAAHGVVA</sequence>
<dbReference type="OrthoDB" id="408631at2759"/>
<reference evidence="3 4" key="1">
    <citation type="submission" date="2019-06" db="EMBL/GenBank/DDBJ databases">
        <title>Draft genome sequence of the filamentous fungus Phialemoniopsis curvata isolated from diesel fuel.</title>
        <authorList>
            <person name="Varaljay V.A."/>
            <person name="Lyon W.J."/>
            <person name="Crouch A.L."/>
            <person name="Drake C.E."/>
            <person name="Hollomon J.M."/>
            <person name="Nadeau L.J."/>
            <person name="Nunn H.S."/>
            <person name="Stevenson B.S."/>
            <person name="Bojanowski C.L."/>
            <person name="Crookes-Goodson W.J."/>
        </authorList>
    </citation>
    <scope>NUCLEOTIDE SEQUENCE [LARGE SCALE GENOMIC DNA]</scope>
    <source>
        <strain evidence="3 4">D216</strain>
    </source>
</reference>
<dbReference type="InterPro" id="IPR013094">
    <property type="entry name" value="AB_hydrolase_3"/>
</dbReference>
<dbReference type="InParanoid" id="A0A507AY40"/>
<name>A0A507AY40_9PEZI</name>
<accession>A0A507AY40</accession>
<dbReference type="GeneID" id="41975102"/>
<dbReference type="Gene3D" id="3.40.50.1820">
    <property type="entry name" value="alpha/beta hydrolase"/>
    <property type="match status" value="1"/>
</dbReference>
<feature type="compositionally biased region" description="Low complexity" evidence="1">
    <location>
        <begin position="8"/>
        <end position="24"/>
    </location>
</feature>
<protein>
    <recommendedName>
        <fullName evidence="2">Alpha/beta hydrolase fold-3 domain-containing protein</fullName>
    </recommendedName>
</protein>
<feature type="domain" description="Alpha/beta hydrolase fold-3" evidence="2">
    <location>
        <begin position="125"/>
        <end position="339"/>
    </location>
</feature>
<dbReference type="AlphaFoldDB" id="A0A507AY40"/>
<gene>
    <name evidence="3" type="ORF">E0L32_007655</name>
</gene>
<dbReference type="GO" id="GO:0016787">
    <property type="term" value="F:hydrolase activity"/>
    <property type="evidence" value="ECO:0007669"/>
    <property type="project" value="InterPro"/>
</dbReference>
<dbReference type="PANTHER" id="PTHR23024:SF557">
    <property type="entry name" value="AB HYDROLASE SUPERFAMILY PROTEIN C1039.03"/>
    <property type="match status" value="1"/>
</dbReference>
<dbReference type="RefSeq" id="XP_030993387.1">
    <property type="nucleotide sequence ID" value="XM_031142423.1"/>
</dbReference>
<dbReference type="InterPro" id="IPR050466">
    <property type="entry name" value="Carboxylest/Gibb_receptor"/>
</dbReference>
<feature type="region of interest" description="Disordered" evidence="1">
    <location>
        <begin position="1"/>
        <end position="27"/>
    </location>
</feature>
<evidence type="ECO:0000313" key="3">
    <source>
        <dbReference type="EMBL" id="TPX11676.1"/>
    </source>
</evidence>
<dbReference type="PANTHER" id="PTHR23024">
    <property type="entry name" value="ARYLACETAMIDE DEACETYLASE"/>
    <property type="match status" value="1"/>
</dbReference>
<dbReference type="STRING" id="1093900.A0A507AY40"/>
<evidence type="ECO:0000256" key="1">
    <source>
        <dbReference type="SAM" id="MobiDB-lite"/>
    </source>
</evidence>
<comment type="caution">
    <text evidence="3">The sequence shown here is derived from an EMBL/GenBank/DDBJ whole genome shotgun (WGS) entry which is preliminary data.</text>
</comment>
<proteinExistence type="predicted"/>
<dbReference type="SUPFAM" id="SSF53474">
    <property type="entry name" value="alpha/beta-Hydrolases"/>
    <property type="match status" value="1"/>
</dbReference>
<dbReference type="EMBL" id="SKBQ01000047">
    <property type="protein sequence ID" value="TPX11676.1"/>
    <property type="molecule type" value="Genomic_DNA"/>
</dbReference>
<organism evidence="3 4">
    <name type="scientific">Thyridium curvatum</name>
    <dbReference type="NCBI Taxonomy" id="1093900"/>
    <lineage>
        <taxon>Eukaryota</taxon>
        <taxon>Fungi</taxon>
        <taxon>Dikarya</taxon>
        <taxon>Ascomycota</taxon>
        <taxon>Pezizomycotina</taxon>
        <taxon>Sordariomycetes</taxon>
        <taxon>Sordariomycetidae</taxon>
        <taxon>Thyridiales</taxon>
        <taxon>Thyridiaceae</taxon>
        <taxon>Thyridium</taxon>
    </lineage>
</organism>
<dbReference type="Proteomes" id="UP000319257">
    <property type="component" value="Unassembled WGS sequence"/>
</dbReference>
<dbReference type="Pfam" id="PF07859">
    <property type="entry name" value="Abhydrolase_3"/>
    <property type="match status" value="1"/>
</dbReference>
<keyword evidence="4" id="KW-1185">Reference proteome</keyword>